<reference evidence="1 2" key="1">
    <citation type="submission" date="2020-12" db="EMBL/GenBank/DDBJ databases">
        <authorList>
            <person name="Zheng R.K."/>
            <person name="Sun C.M."/>
        </authorList>
    </citation>
    <scope>NUCLEOTIDE SEQUENCE [LARGE SCALE GENOMIC DNA]</scope>
    <source>
        <strain evidence="1 2">ZRK001</strain>
    </source>
</reference>
<dbReference type="EMBL" id="CP066786">
    <property type="protein sequence ID" value="QQM30907.1"/>
    <property type="molecule type" value="Genomic_DNA"/>
</dbReference>
<dbReference type="KEGG" id="mlut:JET14_01580"/>
<gene>
    <name evidence="1" type="ORF">JET14_01580</name>
</gene>
<dbReference type="Proteomes" id="UP000596083">
    <property type="component" value="Chromosome"/>
</dbReference>
<evidence type="ECO:0000313" key="2">
    <source>
        <dbReference type="Proteomes" id="UP000596083"/>
    </source>
</evidence>
<dbReference type="RefSeq" id="WP_200336506.1">
    <property type="nucleotide sequence ID" value="NZ_CP066786.1"/>
</dbReference>
<dbReference type="AlphaFoldDB" id="A0A7T7HKP5"/>
<name>A0A7T7HKP5_9HYPH</name>
<proteinExistence type="predicted"/>
<organism evidence="1 2">
    <name type="scientific">Martelella lutilitoris</name>
    <dbReference type="NCBI Taxonomy" id="2583532"/>
    <lineage>
        <taxon>Bacteria</taxon>
        <taxon>Pseudomonadati</taxon>
        <taxon>Pseudomonadota</taxon>
        <taxon>Alphaproteobacteria</taxon>
        <taxon>Hyphomicrobiales</taxon>
        <taxon>Aurantimonadaceae</taxon>
        <taxon>Martelella</taxon>
    </lineage>
</organism>
<protein>
    <submittedName>
        <fullName evidence="1">Uncharacterized protein</fullName>
    </submittedName>
</protein>
<evidence type="ECO:0000313" key="1">
    <source>
        <dbReference type="EMBL" id="QQM30907.1"/>
    </source>
</evidence>
<accession>A0A7T7HKP5</accession>
<sequence length="465" mass="50226">MARFLISGRSATGDMGPRAKAAHGMLALVFLVLLTLPAAALAQDQVRLVEAGGDQYEARFRSPLVGEDLAPASTVTIDWEVELKMGLLYGEPVLSTRFRYDVTDYRLQLPTLGPGAVQLWSPQGAGGGAALPEGAPLVQPYAVRLVFRFYAPSQNAYVGLVQDVEAPGLSGEWAFNMPSSPDWGRTFVWESGIAKGDWVKAETAKAIWTGDLRAEGARLDAVSWSTADLMAYLAEHNLRNRAIATAEAVNRLLSGAARSFGYEVAALREDPKAYYQPAFRPRISLRLLRKYERLLSLPHSLQDGDRTAYDEAREEARAIMAMMEDDAASYAEPGPPRNELPGGAEMVFDDGALQPVFVELPLAFTLTDNGREDVDRVELTISDSTGVVSSEVVDLLNGGTRFEPSVAPGPVRIAVKALSEGALGQNTCTIQVHSRIVKGPGEQEYSLRAGETASLLVFAEAPQGE</sequence>